<reference evidence="1 2" key="1">
    <citation type="submission" date="2018-09" db="EMBL/GenBank/DDBJ databases">
        <title>Micromonospora sp. nov. MS1-9, isolated from a root of Musa sp.</title>
        <authorList>
            <person name="Kuncharoen N."/>
            <person name="Kudo T."/>
            <person name="Ohkuma M."/>
            <person name="Yuki M."/>
            <person name="Tanasupawat S."/>
        </authorList>
    </citation>
    <scope>NUCLEOTIDE SEQUENCE [LARGE SCALE GENOMIC DNA]</scope>
    <source>
        <strain evidence="1 2">MS1-9</strain>
    </source>
</reference>
<evidence type="ECO:0000313" key="1">
    <source>
        <dbReference type="EMBL" id="RKN33908.1"/>
    </source>
</evidence>
<comment type="caution">
    <text evidence="1">The sequence shown here is derived from an EMBL/GenBank/DDBJ whole genome shotgun (WGS) entry which is preliminary data.</text>
</comment>
<sequence length="860" mass="93331">MTLAPAAPAPLAPISTTSPAEPLWQLRINPLRRARLADPTLRALLADLTDVDRALSDSAARCADDLYRLIGASSDEAERKRLVEARRAISRDREPRTDLTHLPAVAAWVAARHRRDELRARLIAEHPAAAERERGTLAGLLSDEDLRRSLALLAPEVHEEAERYRAAVATGQPVAARGRKSERGLIQYVTRAMVRTSPLARFTAVGIAVPGPEGVDPRSVPFTEAHSFPSLDRVMIAYVLGGLNPPAGAARLGAWVGLSPTSAVEPEQGALFFLRPTEGGYQRLSAPLRGPIKLLMDAIAMGPRPARAVAGYVATHAGCPLPDAEQIVLRALDSGILCTFNEAENGDADLAEQLDRPDTLAADALADVRAGLSRLADGPVMERGADLATLRADLARVSGLAQRPAQVMVEEDYLLPPATVDTEPVRGNLADLGAAVELLSVFDWLHDVRMMTTRAFVRRFGAGAGVPLADHADELVEAVSAQAVAAGEYAATLTDDSPVGDDPLLRLYALRRRIMAWTRAEITRAAEAGEPEVRWSAEQAYELVAELPEEFRRDPLSYGVLAQWAGDRLVVNDGLPGHGMLYSRFLDGDRRLGGRALPYLADRLAERFGWDGARVVEDLGLHRLNVNAHPRVLPDGLGPDDWYALRLVHDPDTDTLAVTDADGQRLRVLPLGTGHPGLFPPPLSVASCLATGGRLNNYLLDLWHGGNPWDRARTRIAPRIAVGDVVLSRRRWYGGAELDGALAAPEGPERLLALTGWRGRYGVPEEVVVKTAFDDEAPRSLRPADIMPRRQKQKPQYVDLTSALGTRVLPRMLERRADGKAVDYLEEALPGVVDGTHAYEWVVEIGRRPGGLFQYGGKKS</sequence>
<organism evidence="1 2">
    <name type="scientific">Micromonospora musae</name>
    <dbReference type="NCBI Taxonomy" id="1894970"/>
    <lineage>
        <taxon>Bacteria</taxon>
        <taxon>Bacillati</taxon>
        <taxon>Actinomycetota</taxon>
        <taxon>Actinomycetes</taxon>
        <taxon>Micromonosporales</taxon>
        <taxon>Micromonosporaceae</taxon>
        <taxon>Micromonospora</taxon>
    </lineage>
</organism>
<gene>
    <name evidence="1" type="ORF">D7044_09370</name>
</gene>
<dbReference type="EMBL" id="RAZT01000004">
    <property type="protein sequence ID" value="RKN33908.1"/>
    <property type="molecule type" value="Genomic_DNA"/>
</dbReference>
<dbReference type="RefSeq" id="WP_120688555.1">
    <property type="nucleotide sequence ID" value="NZ_RAZT01000004.1"/>
</dbReference>
<dbReference type="AlphaFoldDB" id="A0A3A9Y9E4"/>
<name>A0A3A9Y9E4_9ACTN</name>
<evidence type="ECO:0008006" key="3">
    <source>
        <dbReference type="Google" id="ProtNLM"/>
    </source>
</evidence>
<accession>A0A3A9Y9E4</accession>
<proteinExistence type="predicted"/>
<dbReference type="Proteomes" id="UP000275865">
    <property type="component" value="Unassembled WGS sequence"/>
</dbReference>
<evidence type="ECO:0000313" key="2">
    <source>
        <dbReference type="Proteomes" id="UP000275865"/>
    </source>
</evidence>
<protein>
    <recommendedName>
        <fullName evidence="3">Lantibiotic dehydratase N-terminal domain-containing protein</fullName>
    </recommendedName>
</protein>